<evidence type="ECO:0000313" key="4">
    <source>
        <dbReference type="EMBL" id="PHT58877.1"/>
    </source>
</evidence>
<dbReference type="Proteomes" id="UP000224567">
    <property type="component" value="Unassembled WGS sequence"/>
</dbReference>
<dbReference type="SUPFAM" id="SSF56112">
    <property type="entry name" value="Protein kinase-like (PK-like)"/>
    <property type="match status" value="1"/>
</dbReference>
<dbReference type="GO" id="GO:0004048">
    <property type="term" value="F:anthranilate phosphoribosyltransferase activity"/>
    <property type="evidence" value="ECO:0007669"/>
    <property type="project" value="InterPro"/>
</dbReference>
<sequence length="174" mass="19766">MALEYALWDYLTYKADVYNFGIVLLETVSGKNNYNYARGEEYVNQDGIGFMMSPIYHPTMKIVRPIREKLKVKIVFNIFGPMLNPARMSFAVIGVYKEDLVHKIAKAVQRFGIKRALVVHSEGLDEMSPLGPGLVLDVTPDNIEKFFFDLFENKLSFISGSEATPFDDSLDLQP</sequence>
<dbReference type="InterPro" id="IPR000312">
    <property type="entry name" value="Glycosyl_Trfase_fam3"/>
</dbReference>
<reference evidence="5" key="2">
    <citation type="journal article" date="2017" name="J. Anim. Genet.">
        <title>Multiple reference genome sequences of hot pepper reveal the massive evolution of plant disease resistance genes by retroduplication.</title>
        <authorList>
            <person name="Kim S."/>
            <person name="Park J."/>
            <person name="Yeom S.-I."/>
            <person name="Kim Y.-M."/>
            <person name="Seo E."/>
            <person name="Kim K.-T."/>
            <person name="Kim M.-S."/>
            <person name="Lee J.M."/>
            <person name="Cheong K."/>
            <person name="Shin H.-S."/>
            <person name="Kim S.-B."/>
            <person name="Han K."/>
            <person name="Lee J."/>
            <person name="Park M."/>
            <person name="Lee H.-A."/>
            <person name="Lee H.-Y."/>
            <person name="Lee Y."/>
            <person name="Oh S."/>
            <person name="Lee J.H."/>
            <person name="Choi E."/>
            <person name="Choi E."/>
            <person name="Lee S.E."/>
            <person name="Jeon J."/>
            <person name="Kim H."/>
            <person name="Choi G."/>
            <person name="Song H."/>
            <person name="Lee J."/>
            <person name="Lee S.-C."/>
            <person name="Kwon J.-K."/>
            <person name="Lee H.-Y."/>
            <person name="Koo N."/>
            <person name="Hong Y."/>
            <person name="Kim R.W."/>
            <person name="Kang W.-H."/>
            <person name="Huh J.H."/>
            <person name="Kang B.-C."/>
            <person name="Yang T.-J."/>
            <person name="Lee Y.-H."/>
            <person name="Bennetzen J.L."/>
            <person name="Choi D."/>
        </authorList>
    </citation>
    <scope>NUCLEOTIDE SEQUENCE [LARGE SCALE GENOMIC DNA]</scope>
    <source>
        <strain evidence="5">cv. PBC81</strain>
    </source>
</reference>
<keyword evidence="1" id="KW-0328">Glycosyltransferase</keyword>
<dbReference type="OrthoDB" id="427800at2759"/>
<dbReference type="Gene3D" id="3.40.1030.10">
    <property type="entry name" value="Nucleoside phosphorylase/phosphoribosyltransferase catalytic domain"/>
    <property type="match status" value="1"/>
</dbReference>
<evidence type="ECO:0000259" key="3">
    <source>
        <dbReference type="Pfam" id="PF00591"/>
    </source>
</evidence>
<dbReference type="SUPFAM" id="SSF52418">
    <property type="entry name" value="Nucleoside phosphorylase/phosphoribosyltransferase catalytic domain"/>
    <property type="match status" value="1"/>
</dbReference>
<keyword evidence="5" id="KW-1185">Reference proteome</keyword>
<dbReference type="PANTHER" id="PTHR43285:SF2">
    <property type="entry name" value="ANTHRANILATE PHOSPHORIBOSYLTRANSFERASE"/>
    <property type="match status" value="1"/>
</dbReference>
<dbReference type="InterPro" id="IPR005940">
    <property type="entry name" value="Anthranilate_Pribosyl_Tfrase"/>
</dbReference>
<gene>
    <name evidence="4" type="ORF">CQW23_01240</name>
</gene>
<dbReference type="AlphaFoldDB" id="A0A2G2XN11"/>
<dbReference type="GO" id="GO:0005829">
    <property type="term" value="C:cytosol"/>
    <property type="evidence" value="ECO:0007669"/>
    <property type="project" value="TreeGrafter"/>
</dbReference>
<dbReference type="InterPro" id="IPR011009">
    <property type="entry name" value="Kinase-like_dom_sf"/>
</dbReference>
<dbReference type="EMBL" id="MLFT02000001">
    <property type="protein sequence ID" value="PHT58877.1"/>
    <property type="molecule type" value="Genomic_DNA"/>
</dbReference>
<dbReference type="STRING" id="33114.A0A2G2XN11"/>
<reference evidence="4 5" key="1">
    <citation type="journal article" date="2017" name="Genome Biol.">
        <title>New reference genome sequences of hot pepper reveal the massive evolution of plant disease-resistance genes by retroduplication.</title>
        <authorList>
            <person name="Kim S."/>
            <person name="Park J."/>
            <person name="Yeom S.I."/>
            <person name="Kim Y.M."/>
            <person name="Seo E."/>
            <person name="Kim K.T."/>
            <person name="Kim M.S."/>
            <person name="Lee J.M."/>
            <person name="Cheong K."/>
            <person name="Shin H.S."/>
            <person name="Kim S.B."/>
            <person name="Han K."/>
            <person name="Lee J."/>
            <person name="Park M."/>
            <person name="Lee H.A."/>
            <person name="Lee H.Y."/>
            <person name="Lee Y."/>
            <person name="Oh S."/>
            <person name="Lee J.H."/>
            <person name="Choi E."/>
            <person name="Choi E."/>
            <person name="Lee S.E."/>
            <person name="Jeon J."/>
            <person name="Kim H."/>
            <person name="Choi G."/>
            <person name="Song H."/>
            <person name="Lee J."/>
            <person name="Lee S.C."/>
            <person name="Kwon J.K."/>
            <person name="Lee H.Y."/>
            <person name="Koo N."/>
            <person name="Hong Y."/>
            <person name="Kim R.W."/>
            <person name="Kang W.H."/>
            <person name="Huh J.H."/>
            <person name="Kang B.C."/>
            <person name="Yang T.J."/>
            <person name="Lee Y.H."/>
            <person name="Bennetzen J.L."/>
            <person name="Choi D."/>
        </authorList>
    </citation>
    <scope>NUCLEOTIDE SEQUENCE [LARGE SCALE GENOMIC DNA]</scope>
    <source>
        <strain evidence="5">cv. PBC81</strain>
    </source>
</reference>
<feature type="domain" description="Glycosyl transferase family 3" evidence="3">
    <location>
        <begin position="35"/>
        <end position="155"/>
    </location>
</feature>
<dbReference type="PANTHER" id="PTHR43285">
    <property type="entry name" value="ANTHRANILATE PHOSPHORIBOSYLTRANSFERASE"/>
    <property type="match status" value="1"/>
</dbReference>
<keyword evidence="2" id="KW-0808">Transferase</keyword>
<name>A0A2G2XN11_CAPBA</name>
<dbReference type="InterPro" id="IPR035902">
    <property type="entry name" value="Nuc_phospho_transferase"/>
</dbReference>
<evidence type="ECO:0000256" key="1">
    <source>
        <dbReference type="ARBA" id="ARBA00022676"/>
    </source>
</evidence>
<evidence type="ECO:0000256" key="2">
    <source>
        <dbReference type="ARBA" id="ARBA00022679"/>
    </source>
</evidence>
<protein>
    <recommendedName>
        <fullName evidence="3">Glycosyl transferase family 3 domain-containing protein</fullName>
    </recommendedName>
</protein>
<proteinExistence type="predicted"/>
<dbReference type="Pfam" id="PF00591">
    <property type="entry name" value="Glycos_transf_3"/>
    <property type="match status" value="1"/>
</dbReference>
<evidence type="ECO:0000313" key="5">
    <source>
        <dbReference type="Proteomes" id="UP000224567"/>
    </source>
</evidence>
<accession>A0A2G2XN11</accession>
<dbReference type="GO" id="GO:0000162">
    <property type="term" value="P:L-tryptophan biosynthetic process"/>
    <property type="evidence" value="ECO:0007669"/>
    <property type="project" value="InterPro"/>
</dbReference>
<comment type="caution">
    <text evidence="4">The sequence shown here is derived from an EMBL/GenBank/DDBJ whole genome shotgun (WGS) entry which is preliminary data.</text>
</comment>
<organism evidence="4 5">
    <name type="scientific">Capsicum baccatum</name>
    <name type="common">Peruvian pepper</name>
    <dbReference type="NCBI Taxonomy" id="33114"/>
    <lineage>
        <taxon>Eukaryota</taxon>
        <taxon>Viridiplantae</taxon>
        <taxon>Streptophyta</taxon>
        <taxon>Embryophyta</taxon>
        <taxon>Tracheophyta</taxon>
        <taxon>Spermatophyta</taxon>
        <taxon>Magnoliopsida</taxon>
        <taxon>eudicotyledons</taxon>
        <taxon>Gunneridae</taxon>
        <taxon>Pentapetalae</taxon>
        <taxon>asterids</taxon>
        <taxon>lamiids</taxon>
        <taxon>Solanales</taxon>
        <taxon>Solanaceae</taxon>
        <taxon>Solanoideae</taxon>
        <taxon>Capsiceae</taxon>
        <taxon>Capsicum</taxon>
    </lineage>
</organism>